<evidence type="ECO:0000256" key="3">
    <source>
        <dbReference type="ARBA" id="ARBA00022801"/>
    </source>
</evidence>
<dbReference type="NCBIfam" id="TIGR01430">
    <property type="entry name" value="aden_deam"/>
    <property type="match status" value="1"/>
</dbReference>
<dbReference type="EMBL" id="JAFBEI010000044">
    <property type="protein sequence ID" value="MBM7636945.1"/>
    <property type="molecule type" value="Genomic_DNA"/>
</dbReference>
<feature type="binding site" evidence="9">
    <location>
        <position position="17"/>
    </location>
    <ligand>
        <name>substrate</name>
    </ligand>
</feature>
<dbReference type="InterPro" id="IPR006330">
    <property type="entry name" value="Ado/ade_deaminase"/>
</dbReference>
<comment type="catalytic activity">
    <reaction evidence="8">
        <text>2'-deoxyadenosine + H2O + H(+) = 2'-deoxyinosine + NH4(+)</text>
        <dbReference type="Rhea" id="RHEA:28190"/>
        <dbReference type="ChEBI" id="CHEBI:15377"/>
        <dbReference type="ChEBI" id="CHEBI:15378"/>
        <dbReference type="ChEBI" id="CHEBI:17256"/>
        <dbReference type="ChEBI" id="CHEBI:28938"/>
        <dbReference type="ChEBI" id="CHEBI:28997"/>
        <dbReference type="EC" id="3.5.4.4"/>
    </reaction>
    <physiologicalReaction direction="left-to-right" evidence="8">
        <dbReference type="Rhea" id="RHEA:28191"/>
    </physiologicalReaction>
</comment>
<keyword evidence="3 9" id="KW-0378">Hydrolase</keyword>
<dbReference type="HAMAP" id="MF_00540">
    <property type="entry name" value="A_deaminase"/>
    <property type="match status" value="1"/>
</dbReference>
<dbReference type="PANTHER" id="PTHR11409">
    <property type="entry name" value="ADENOSINE DEAMINASE"/>
    <property type="match status" value="1"/>
</dbReference>
<keyword evidence="5 9" id="KW-0546">Nucleotide metabolism</keyword>
<name>A0ABS2PND5_9STRE</name>
<feature type="binding site" evidence="9">
    <location>
        <position position="19"/>
    </location>
    <ligand>
        <name>substrate</name>
    </ligand>
</feature>
<keyword evidence="2 9" id="KW-0479">Metal-binding</keyword>
<comment type="cofactor">
    <cofactor evidence="9">
        <name>Zn(2+)</name>
        <dbReference type="ChEBI" id="CHEBI:29105"/>
    </cofactor>
    <text evidence="9">Binds 1 zinc ion per subunit.</text>
</comment>
<evidence type="ECO:0000259" key="10">
    <source>
        <dbReference type="Pfam" id="PF00962"/>
    </source>
</evidence>
<feature type="site" description="Important for catalytic activity" evidence="9">
    <location>
        <position position="223"/>
    </location>
</feature>
<dbReference type="Proteomes" id="UP000809081">
    <property type="component" value="Unassembled WGS sequence"/>
</dbReference>
<evidence type="ECO:0000256" key="2">
    <source>
        <dbReference type="ARBA" id="ARBA00022723"/>
    </source>
</evidence>
<dbReference type="InterPro" id="IPR032466">
    <property type="entry name" value="Metal_Hydrolase"/>
</dbReference>
<dbReference type="Pfam" id="PF00962">
    <property type="entry name" value="A_deaminase"/>
    <property type="match status" value="1"/>
</dbReference>
<evidence type="ECO:0000256" key="9">
    <source>
        <dbReference type="HAMAP-Rule" id="MF_00540"/>
    </source>
</evidence>
<reference evidence="11 12" key="1">
    <citation type="submission" date="2021-01" db="EMBL/GenBank/DDBJ databases">
        <title>Genomic Encyclopedia of Type Strains, Phase IV (KMG-IV): sequencing the most valuable type-strain genomes for metagenomic binning, comparative biology and taxonomic classification.</title>
        <authorList>
            <person name="Goeker M."/>
        </authorList>
    </citation>
    <scope>NUCLEOTIDE SEQUENCE [LARGE SCALE GENOMIC DNA]</scope>
    <source>
        <strain evidence="11 12">DSM 27513</strain>
    </source>
</reference>
<comment type="caution">
    <text evidence="9">Lacks conserved residue(s) required for the propagation of feature annotation.</text>
</comment>
<gene>
    <name evidence="9" type="primary">add</name>
    <name evidence="11" type="ORF">JOC31_001774</name>
</gene>
<proteinExistence type="inferred from homology"/>
<evidence type="ECO:0000256" key="6">
    <source>
        <dbReference type="ARBA" id="ARBA00031852"/>
    </source>
</evidence>
<feature type="binding site" evidence="9">
    <location>
        <position position="172"/>
    </location>
    <ligand>
        <name>substrate</name>
    </ligand>
</feature>
<dbReference type="InterPro" id="IPR028893">
    <property type="entry name" value="A_deaminase"/>
</dbReference>
<dbReference type="SUPFAM" id="SSF51556">
    <property type="entry name" value="Metallo-dependent hydrolases"/>
    <property type="match status" value="1"/>
</dbReference>
<feature type="active site" description="Proton donor" evidence="9">
    <location>
        <position position="202"/>
    </location>
</feature>
<dbReference type="GO" id="GO:0016787">
    <property type="term" value="F:hydrolase activity"/>
    <property type="evidence" value="ECO:0007669"/>
    <property type="project" value="UniProtKB-KW"/>
</dbReference>
<evidence type="ECO:0000256" key="4">
    <source>
        <dbReference type="ARBA" id="ARBA00022833"/>
    </source>
</evidence>
<feature type="binding site" evidence="9">
    <location>
        <position position="280"/>
    </location>
    <ligand>
        <name>Zn(2+)</name>
        <dbReference type="ChEBI" id="CHEBI:29105"/>
        <note>catalytic</note>
    </ligand>
</feature>
<evidence type="ECO:0000256" key="8">
    <source>
        <dbReference type="ARBA" id="ARBA00049213"/>
    </source>
</evidence>
<dbReference type="Gene3D" id="3.20.20.140">
    <property type="entry name" value="Metal-dependent hydrolases"/>
    <property type="match status" value="1"/>
</dbReference>
<comment type="function">
    <text evidence="9">Catalyzes the hydrolytic deamination of adenosine and 2-deoxyadenosine.</text>
</comment>
<evidence type="ECO:0000256" key="1">
    <source>
        <dbReference type="ARBA" id="ARBA00012784"/>
    </source>
</evidence>
<dbReference type="EC" id="3.5.4.4" evidence="1 9"/>
<evidence type="ECO:0000256" key="5">
    <source>
        <dbReference type="ARBA" id="ARBA00023080"/>
    </source>
</evidence>
<feature type="binding site" evidence="9">
    <location>
        <position position="17"/>
    </location>
    <ligand>
        <name>Zn(2+)</name>
        <dbReference type="ChEBI" id="CHEBI:29105"/>
        <note>catalytic</note>
    </ligand>
</feature>
<accession>A0ABS2PND5</accession>
<evidence type="ECO:0000313" key="11">
    <source>
        <dbReference type="EMBL" id="MBM7636945.1"/>
    </source>
</evidence>
<sequence length="340" mass="37368">METSVIKKLAKTELHCHLDGSLSLEVIRDLAKMAGKDLPQETDSLKALVTAPEETESLNDYLRAFDVIRPLLQTEEALELAAYDVAKQGAMENVLYMEIRFAPELSMDEGLTVAQVVSAVCRGLKAAYEDFGIYAKALVCGMRQSSLDLTKAIFAESKASNQDLLVGMDFAGNEVDYPAEMMAEGVAFAQELGYPMTFHAGEQCGCAMNIAQAISFGVKRTGHTTAIFNQPEMIKDFVAKGVAAELALTSNFQTKAIKSIDEFPYLPLKKAGAKITINTDNRTVSDTNLTKEYKKFVTYFDLTVADFLHHNLTAIQSSFASTAEKELLSAKIKEAYKEYL</sequence>
<evidence type="ECO:0000256" key="7">
    <source>
        <dbReference type="ARBA" id="ARBA00047989"/>
    </source>
</evidence>
<dbReference type="PANTHER" id="PTHR11409:SF43">
    <property type="entry name" value="ADENOSINE DEAMINASE"/>
    <property type="match status" value="1"/>
</dbReference>
<feature type="binding site" evidence="9">
    <location>
        <position position="199"/>
    </location>
    <ligand>
        <name>Zn(2+)</name>
        <dbReference type="ChEBI" id="CHEBI:29105"/>
        <note>catalytic</note>
    </ligand>
</feature>
<comment type="catalytic activity">
    <reaction evidence="7">
        <text>adenosine + H2O + H(+) = inosine + NH4(+)</text>
        <dbReference type="Rhea" id="RHEA:24408"/>
        <dbReference type="ChEBI" id="CHEBI:15377"/>
        <dbReference type="ChEBI" id="CHEBI:15378"/>
        <dbReference type="ChEBI" id="CHEBI:16335"/>
        <dbReference type="ChEBI" id="CHEBI:17596"/>
        <dbReference type="ChEBI" id="CHEBI:28938"/>
        <dbReference type="EC" id="3.5.4.4"/>
    </reaction>
    <physiologicalReaction direction="left-to-right" evidence="7">
        <dbReference type="Rhea" id="RHEA:24409"/>
    </physiologicalReaction>
</comment>
<protein>
    <recommendedName>
        <fullName evidence="1 9">Adenosine deaminase</fullName>
        <ecNumber evidence="1 9">3.5.4.4</ecNumber>
    </recommendedName>
    <alternativeName>
        <fullName evidence="6 9">Adenosine aminohydrolase</fullName>
    </alternativeName>
</protein>
<feature type="binding site" evidence="9">
    <location>
        <position position="15"/>
    </location>
    <ligand>
        <name>Zn(2+)</name>
        <dbReference type="ChEBI" id="CHEBI:29105"/>
        <note>catalytic</note>
    </ligand>
</feature>
<dbReference type="InterPro" id="IPR001365">
    <property type="entry name" value="A_deaminase_dom"/>
</dbReference>
<keyword evidence="12" id="KW-1185">Reference proteome</keyword>
<keyword evidence="4 9" id="KW-0862">Zinc</keyword>
<feature type="domain" description="Adenosine deaminase" evidence="10">
    <location>
        <begin position="11"/>
        <end position="334"/>
    </location>
</feature>
<comment type="similarity">
    <text evidence="9">Belongs to the metallo-dependent hydrolases superfamily. Adenosine and AMP deaminases family. Adenosine deaminase subfamily.</text>
</comment>
<comment type="caution">
    <text evidence="11">The sequence shown here is derived from an EMBL/GenBank/DDBJ whole genome shotgun (WGS) entry which is preliminary data.</text>
</comment>
<dbReference type="RefSeq" id="WP_205017804.1">
    <property type="nucleotide sequence ID" value="NZ_JAFBEI010000044.1"/>
</dbReference>
<organism evidence="11 12">
    <name type="scientific">Streptococcus saliviloxodontae</name>
    <dbReference type="NCBI Taxonomy" id="1349416"/>
    <lineage>
        <taxon>Bacteria</taxon>
        <taxon>Bacillati</taxon>
        <taxon>Bacillota</taxon>
        <taxon>Bacilli</taxon>
        <taxon>Lactobacillales</taxon>
        <taxon>Streptococcaceae</taxon>
        <taxon>Streptococcus</taxon>
    </lineage>
</organism>
<evidence type="ECO:0000313" key="12">
    <source>
        <dbReference type="Proteomes" id="UP000809081"/>
    </source>
</evidence>